<sequence length="81" mass="9080">DNIIIQFAGTKIIDEEGRLAVDFVGKGKGLLFFKGGSTEITWEKPDLRARTLFLDMEGNRIALTPGNVWIQIVPSDLKIQY</sequence>
<feature type="non-terminal residue" evidence="2">
    <location>
        <position position="1"/>
    </location>
</feature>
<dbReference type="InterPro" id="IPR035328">
    <property type="entry name" value="DUF3048_C"/>
</dbReference>
<dbReference type="Pfam" id="PF17479">
    <property type="entry name" value="DUF3048_C"/>
    <property type="match status" value="1"/>
</dbReference>
<evidence type="ECO:0000259" key="1">
    <source>
        <dbReference type="Pfam" id="PF17479"/>
    </source>
</evidence>
<reference evidence="2" key="1">
    <citation type="journal article" date="2014" name="Front. Microbiol.">
        <title>High frequency of phylogenetically diverse reductive dehalogenase-homologous genes in deep subseafloor sedimentary metagenomes.</title>
        <authorList>
            <person name="Kawai M."/>
            <person name="Futagami T."/>
            <person name="Toyoda A."/>
            <person name="Takaki Y."/>
            <person name="Nishi S."/>
            <person name="Hori S."/>
            <person name="Arai W."/>
            <person name="Tsubouchi T."/>
            <person name="Morono Y."/>
            <person name="Uchiyama I."/>
            <person name="Ito T."/>
            <person name="Fujiyama A."/>
            <person name="Inagaki F."/>
            <person name="Takami H."/>
        </authorList>
    </citation>
    <scope>NUCLEOTIDE SEQUENCE</scope>
    <source>
        <strain evidence="2">Expedition CK06-06</strain>
    </source>
</reference>
<dbReference type="SUPFAM" id="SSF159774">
    <property type="entry name" value="YerB-like"/>
    <property type="match status" value="1"/>
</dbReference>
<evidence type="ECO:0000313" key="2">
    <source>
        <dbReference type="EMBL" id="GAG22143.1"/>
    </source>
</evidence>
<dbReference type="AlphaFoldDB" id="X0WC42"/>
<proteinExistence type="predicted"/>
<gene>
    <name evidence="2" type="ORF">S01H1_55052</name>
</gene>
<protein>
    <recommendedName>
        <fullName evidence="1">DUF3048 domain-containing protein</fullName>
    </recommendedName>
</protein>
<feature type="domain" description="DUF3048" evidence="1">
    <location>
        <begin position="1"/>
        <end position="70"/>
    </location>
</feature>
<accession>X0WC42</accession>
<organism evidence="2">
    <name type="scientific">marine sediment metagenome</name>
    <dbReference type="NCBI Taxonomy" id="412755"/>
    <lineage>
        <taxon>unclassified sequences</taxon>
        <taxon>metagenomes</taxon>
        <taxon>ecological metagenomes</taxon>
    </lineage>
</organism>
<comment type="caution">
    <text evidence="2">The sequence shown here is derived from an EMBL/GenBank/DDBJ whole genome shotgun (WGS) entry which is preliminary data.</text>
</comment>
<dbReference type="EMBL" id="BARS01035755">
    <property type="protein sequence ID" value="GAG22143.1"/>
    <property type="molecule type" value="Genomic_DNA"/>
</dbReference>
<dbReference type="InterPro" id="IPR023158">
    <property type="entry name" value="YerB-like_sf"/>
</dbReference>
<name>X0WC42_9ZZZZ</name>
<dbReference type="Gene3D" id="3.50.90.10">
    <property type="entry name" value="YerB-like"/>
    <property type="match status" value="1"/>
</dbReference>